<dbReference type="PATRIC" id="fig|1397.4.peg.1110"/>
<dbReference type="Gene3D" id="3.30.470.20">
    <property type="entry name" value="ATP-grasp fold, B domain"/>
    <property type="match status" value="1"/>
</dbReference>
<dbReference type="AlphaFoldDB" id="A0A0J1L9P7"/>
<keyword evidence="2" id="KW-1185">Reference proteome</keyword>
<sequence>MNIFYDSEKECWYTASRDTYFFGTSNMRLATSKPAANHAAFPIVPHENKVGPLIGIMIARNKHNKLIGNGELFKQLQEKLQHHAGGIIVIFPPENLQTEKLTGYIFCSSRNSWIKAITPLPNIVYNRVPFRKTEKQEPFQTAVSLLKEQEIPFFNASFINKWELHQLFRDSPLLKEHLPKTILLKQKEDFADFLLTYKNIYLKPVEGFKGKNIYRIRLKQNDSIHVSTTEETKYYSTLNQVWEQYQQDWLQRQYLLQEEIDGALYNGNRYDFRLLVTFEENHYVLTGVGVRQSTQQNVTTHIPSGGKLLSYQEVQQKEHDLFFQKIVDHCGILLTQKYGFTGEFSIDACVDKNGRYYLFEINAKPMLFDEKEIEEKRCQQLIKLFYSLTNFPFQNKSQEMTHPKT</sequence>
<dbReference type="Pfam" id="PF14398">
    <property type="entry name" value="ATPgrasp_YheCD"/>
    <property type="match status" value="1"/>
</dbReference>
<proteinExistence type="predicted"/>
<protein>
    <recommendedName>
        <fullName evidence="3">ATP-grasp domain-containing protein</fullName>
    </recommendedName>
</protein>
<evidence type="ECO:0000313" key="1">
    <source>
        <dbReference type="EMBL" id="KLV25625.1"/>
    </source>
</evidence>
<dbReference type="EMBL" id="LDPH01000014">
    <property type="protein sequence ID" value="KLV25625.1"/>
    <property type="molecule type" value="Genomic_DNA"/>
</dbReference>
<name>A0A0J1L9P7_NIACI</name>
<comment type="caution">
    <text evidence="1">The sequence shown here is derived from an EMBL/GenBank/DDBJ whole genome shotgun (WGS) entry which is preliminary data.</text>
</comment>
<dbReference type="RefSeq" id="WP_047943033.1">
    <property type="nucleotide sequence ID" value="NZ_JARMTQ010000004.1"/>
</dbReference>
<dbReference type="Proteomes" id="UP000036045">
    <property type="component" value="Unassembled WGS sequence"/>
</dbReference>
<dbReference type="OrthoDB" id="7869153at2"/>
<evidence type="ECO:0000313" key="2">
    <source>
        <dbReference type="Proteomes" id="UP000036045"/>
    </source>
</evidence>
<accession>A0A0J1L9P7</accession>
<evidence type="ECO:0008006" key="3">
    <source>
        <dbReference type="Google" id="ProtNLM"/>
    </source>
</evidence>
<organism evidence="1 2">
    <name type="scientific">Niallia circulans</name>
    <name type="common">Bacillus circulans</name>
    <dbReference type="NCBI Taxonomy" id="1397"/>
    <lineage>
        <taxon>Bacteria</taxon>
        <taxon>Bacillati</taxon>
        <taxon>Bacillota</taxon>
        <taxon>Bacilli</taxon>
        <taxon>Bacillales</taxon>
        <taxon>Bacillaceae</taxon>
        <taxon>Niallia</taxon>
    </lineage>
</organism>
<dbReference type="SUPFAM" id="SSF56059">
    <property type="entry name" value="Glutathione synthetase ATP-binding domain-like"/>
    <property type="match status" value="1"/>
</dbReference>
<reference evidence="1 2" key="1">
    <citation type="submission" date="2015-05" db="EMBL/GenBank/DDBJ databases">
        <title>Whole genome sequence and identification of bacterial endophytes from Costus igneus.</title>
        <authorList>
            <person name="Lee Y.P."/>
            <person name="Gan H.M."/>
            <person name="Eng W."/>
            <person name="Wheatley M.S."/>
            <person name="Caraballo A."/>
            <person name="Polter S."/>
            <person name="Savka M.A."/>
            <person name="Hudson A.O."/>
        </authorList>
    </citation>
    <scope>NUCLEOTIDE SEQUENCE [LARGE SCALE GENOMIC DNA]</scope>
    <source>
        <strain evidence="1 2">RIT379</strain>
    </source>
</reference>
<gene>
    <name evidence="1" type="ORF">ABW02_14695</name>
</gene>
<dbReference type="InterPro" id="IPR026838">
    <property type="entry name" value="YheC/D"/>
</dbReference>